<keyword evidence="3" id="KW-0472">Membrane</keyword>
<dbReference type="NCBIfam" id="TIGR01760">
    <property type="entry name" value="tape_meas_TP901"/>
    <property type="match status" value="2"/>
</dbReference>
<feature type="coiled-coil region" evidence="2">
    <location>
        <begin position="1"/>
        <end position="49"/>
    </location>
</feature>
<dbReference type="Proteomes" id="UP000673375">
    <property type="component" value="Unassembled WGS sequence"/>
</dbReference>
<evidence type="ECO:0000256" key="2">
    <source>
        <dbReference type="SAM" id="Coils"/>
    </source>
</evidence>
<keyword evidence="3" id="KW-1133">Transmembrane helix</keyword>
<dbReference type="Gene3D" id="1.20.120.20">
    <property type="entry name" value="Apolipoprotein"/>
    <property type="match status" value="2"/>
</dbReference>
<name>A0ABS4CG71_9ENTE</name>
<feature type="domain" description="Phage tail tape measure protein" evidence="4">
    <location>
        <begin position="130"/>
        <end position="305"/>
    </location>
</feature>
<accession>A0ABS4CG71</accession>
<dbReference type="InterPro" id="IPR016024">
    <property type="entry name" value="ARM-type_fold"/>
</dbReference>
<dbReference type="EMBL" id="JAEDXU010000001">
    <property type="protein sequence ID" value="MBP1045267.1"/>
    <property type="molecule type" value="Genomic_DNA"/>
</dbReference>
<evidence type="ECO:0000259" key="4">
    <source>
        <dbReference type="Pfam" id="PF10145"/>
    </source>
</evidence>
<reference evidence="5 6" key="1">
    <citation type="submission" date="2020-12" db="EMBL/GenBank/DDBJ databases">
        <title>Vagococcus allomyrinae sp. nov. and Enterococcus lavae sp. nov., isolated from the larvae of Allomyrina dichotoma.</title>
        <authorList>
            <person name="Lee S.D."/>
        </authorList>
    </citation>
    <scope>NUCLEOTIDE SEQUENCE [LARGE SCALE GENOMIC DNA]</scope>
    <source>
        <strain evidence="5 6">BWM-S5</strain>
    </source>
</reference>
<keyword evidence="6" id="KW-1185">Reference proteome</keyword>
<dbReference type="Pfam" id="PF10145">
    <property type="entry name" value="PhageMin_Tail"/>
    <property type="match status" value="1"/>
</dbReference>
<organism evidence="5 6">
    <name type="scientific">Enterococcus larvae</name>
    <dbReference type="NCBI Taxonomy" id="2794352"/>
    <lineage>
        <taxon>Bacteria</taxon>
        <taxon>Bacillati</taxon>
        <taxon>Bacillota</taxon>
        <taxon>Bacilli</taxon>
        <taxon>Lactobacillales</taxon>
        <taxon>Enterococcaceae</taxon>
        <taxon>Enterococcus</taxon>
    </lineage>
</organism>
<keyword evidence="2" id="KW-0175">Coiled coil</keyword>
<feature type="transmembrane region" description="Helical" evidence="3">
    <location>
        <begin position="495"/>
        <end position="513"/>
    </location>
</feature>
<dbReference type="InterPro" id="IPR010090">
    <property type="entry name" value="Phage_tape_meas"/>
</dbReference>
<proteinExistence type="predicted"/>
<dbReference type="PANTHER" id="PTHR37813:SF1">
    <property type="entry name" value="FELS-2 PROPHAGE PROTEIN"/>
    <property type="match status" value="1"/>
</dbReference>
<evidence type="ECO:0000313" key="5">
    <source>
        <dbReference type="EMBL" id="MBP1045267.1"/>
    </source>
</evidence>
<keyword evidence="1" id="KW-1188">Viral release from host cell</keyword>
<comment type="caution">
    <text evidence="5">The sequence shown here is derived from an EMBL/GenBank/DDBJ whole genome shotgun (WGS) entry which is preliminary data.</text>
</comment>
<dbReference type="SUPFAM" id="SSF48371">
    <property type="entry name" value="ARM repeat"/>
    <property type="match status" value="1"/>
</dbReference>
<keyword evidence="3" id="KW-0812">Transmembrane</keyword>
<evidence type="ECO:0000313" key="6">
    <source>
        <dbReference type="Proteomes" id="UP000673375"/>
    </source>
</evidence>
<evidence type="ECO:0000256" key="1">
    <source>
        <dbReference type="ARBA" id="ARBA00022612"/>
    </source>
</evidence>
<feature type="transmembrane region" description="Helical" evidence="3">
    <location>
        <begin position="547"/>
        <end position="574"/>
    </location>
</feature>
<protein>
    <submittedName>
        <fullName evidence="5">Phage tail tape measure protein</fullName>
    </submittedName>
</protein>
<feature type="transmembrane region" description="Helical" evidence="3">
    <location>
        <begin position="520"/>
        <end position="541"/>
    </location>
</feature>
<sequence length="1070" mass="115464">MRNSAEQVANLEQQLELAKQEFGENSDEVNRLESELLDAQLASQQFSNEYATATDSLGNFSNKAKEVSDGLMSFGKSYTAKVSAPIVGAAALSVKAASDFESAFAGVKKTVDEVVDSNGKAVISYDDLSDGIRDMAKNLPATAAEISEVAESAGQLGIKTENVLSFSKTMINLGESTNMSADEAATALARLANITGMSQDDFDKLGATIVDLGNNFATTEADITSMGLRLAGAGKQVGMSEAEIMSFAAALSSVGIEAEAGGSAFSKVMINMQLATETGVGAFDELKNSASNAGMSWETVSKAIRVGGKELTAVSGKMGLTSSELKTMVKEADKTTNSLDDFADVAGMTGEEFARAFKEDASGAISLFIQGLASAEDRGISTIKMLDDMGITEVRLRDSLLRAAGASDVFNEALATGTEAWDENTALTDEASKRYETFESKVAMVKNQITDLAIEFGGPLMDALVDMLDALKPVFEVLGNLAKAFSEADPEMQKMIMTIGAIIVAVGPIAMVLAKVIETIAWIAGLFAQGGAISVMATWITTTLVPALGSIAAVVFTWPVLIAAAIAAVAFIVYKYWDEIVAFTSKAFEIVSKFFSDGWDTVKKVTSEKWGELTKWVSDSWNGMTKAVSEMWDSFLKGISDALSATGKFFSDVWESIKQTASNVWTSIVETVRPIIDQFVRIIMVPISFIQTVLEGTWLLIKAGAIIAWEAIKIAAQWTWEQIKNYIITPISDVYNFVLGKMSELGIWLSSKWEEIKVFAGEAWQGIVTNVITPIQNMYNSAVEWFSAILEIVVQWLSGVWQSVVEWFTKIKDATGEIWDGIKQWIVSKFNEAKDGVTSAAASIWDNLSTTFSNVVTTIQEKFNQAKDFIVTPINDARDTLKQTIADIVGFFKDIKLPHFGLKTSTKTILGKEITYPSGIDVKWNADGALFKRPVVAGMYGGQAQGFGEAGPEAAIPLRKNVLAQIGEAIMASIGNEAIMTPVLDGLVNAAQNQMNNQSQKTNETSINQQLINTLNQFMEVIASQPQGQVQMTVNNGSVHTNSMSEYDQYNRDMERAYKAASAGLRGNLK</sequence>
<gene>
    <name evidence="5" type="ORF">I6N96_03185</name>
</gene>
<dbReference type="PANTHER" id="PTHR37813">
    <property type="entry name" value="FELS-2 PROPHAGE PROTEIN"/>
    <property type="match status" value="1"/>
</dbReference>
<evidence type="ECO:0000256" key="3">
    <source>
        <dbReference type="SAM" id="Phobius"/>
    </source>
</evidence>